<feature type="region of interest" description="Disordered" evidence="8">
    <location>
        <begin position="162"/>
        <end position="220"/>
    </location>
</feature>
<keyword evidence="7" id="KW-0067">ATP-binding</keyword>
<keyword evidence="4" id="KW-0547">Nucleotide-binding</keyword>
<dbReference type="SUPFAM" id="SSF57667">
    <property type="entry name" value="beta-beta-alpha zinc fingers"/>
    <property type="match status" value="1"/>
</dbReference>
<dbReference type="Proteomes" id="UP000261480">
    <property type="component" value="Unplaced"/>
</dbReference>
<reference evidence="10" key="1">
    <citation type="submission" date="2025-08" db="UniProtKB">
        <authorList>
            <consortium name="Ensembl"/>
        </authorList>
    </citation>
    <scope>IDENTIFICATION</scope>
</reference>
<comment type="similarity">
    <text evidence="1">Belongs to the IPP transferase family.</text>
</comment>
<keyword evidence="3" id="KW-0479">Metal-binding</keyword>
<evidence type="ECO:0000256" key="5">
    <source>
        <dbReference type="ARBA" id="ARBA00022771"/>
    </source>
</evidence>
<keyword evidence="2" id="KW-0808">Transferase</keyword>
<evidence type="ECO:0000256" key="4">
    <source>
        <dbReference type="ARBA" id="ARBA00022741"/>
    </source>
</evidence>
<dbReference type="STRING" id="48701.ENSPMEP00000020647"/>
<dbReference type="Ensembl" id="ENSPMET00000030319.1">
    <property type="protein sequence ID" value="ENSPMEP00000020647.1"/>
    <property type="gene ID" value="ENSPMEG00000023796.1"/>
</dbReference>
<evidence type="ECO:0000313" key="11">
    <source>
        <dbReference type="Proteomes" id="UP000261480"/>
    </source>
</evidence>
<evidence type="ECO:0000256" key="7">
    <source>
        <dbReference type="ARBA" id="ARBA00022840"/>
    </source>
</evidence>
<dbReference type="PANTHER" id="PTHR11088">
    <property type="entry name" value="TRNA DIMETHYLALLYLTRANSFERASE"/>
    <property type="match status" value="1"/>
</dbReference>
<feature type="compositionally biased region" description="Basic and acidic residues" evidence="8">
    <location>
        <begin position="203"/>
        <end position="220"/>
    </location>
</feature>
<keyword evidence="5" id="KW-0863">Zinc-finger</keyword>
<organism evidence="10 11">
    <name type="scientific">Poecilia mexicana</name>
    <dbReference type="NCBI Taxonomy" id="48701"/>
    <lineage>
        <taxon>Eukaryota</taxon>
        <taxon>Metazoa</taxon>
        <taxon>Chordata</taxon>
        <taxon>Craniata</taxon>
        <taxon>Vertebrata</taxon>
        <taxon>Euteleostomi</taxon>
        <taxon>Actinopterygii</taxon>
        <taxon>Neopterygii</taxon>
        <taxon>Teleostei</taxon>
        <taxon>Neoteleostei</taxon>
        <taxon>Acanthomorphata</taxon>
        <taxon>Ovalentaria</taxon>
        <taxon>Atherinomorphae</taxon>
        <taxon>Cyprinodontiformes</taxon>
        <taxon>Poeciliidae</taxon>
        <taxon>Poeciliinae</taxon>
        <taxon>Poecilia</taxon>
    </lineage>
</organism>
<dbReference type="InterPro" id="IPR027417">
    <property type="entry name" value="P-loop_NTPase"/>
</dbReference>
<dbReference type="Pfam" id="PF12171">
    <property type="entry name" value="zf-C2H2_jaz"/>
    <property type="match status" value="1"/>
</dbReference>
<evidence type="ECO:0000256" key="6">
    <source>
        <dbReference type="ARBA" id="ARBA00022833"/>
    </source>
</evidence>
<dbReference type="GO" id="GO:0006400">
    <property type="term" value="P:tRNA modification"/>
    <property type="evidence" value="ECO:0007669"/>
    <property type="project" value="TreeGrafter"/>
</dbReference>
<name>A0A3B3XZW4_9TELE</name>
<sequence>MSRQTRKVYISTGRVSSAPCSQDYQHGIFQSIGFKEFHDYLTAPESSSQQERDKLRDKGVEALKIATKRYARKQNKWVRNRFLKRPGDSVPAVYSLDVTDVSRWEESVLKPALQILDSLSKGEEPAFPPIRLQDQQRNKRSRHTCDACDKIIIGDVEWTAHQKSKKHHYHVRKKRRSDPGSDPLQGTAAQAEELDGTETPQDSSKKSRTEQKYLDTMKAL</sequence>
<dbReference type="Pfam" id="PF01715">
    <property type="entry name" value="IPPT"/>
    <property type="match status" value="1"/>
</dbReference>
<dbReference type="PANTHER" id="PTHR11088:SF89">
    <property type="entry name" value="TRNA DIMETHYLALLYLTRANSFERASE"/>
    <property type="match status" value="1"/>
</dbReference>
<protein>
    <recommendedName>
        <fullName evidence="9">C2H2-type domain-containing protein</fullName>
    </recommendedName>
</protein>
<dbReference type="InterPro" id="IPR039657">
    <property type="entry name" value="Dimethylallyltransferase"/>
</dbReference>
<evidence type="ECO:0000313" key="10">
    <source>
        <dbReference type="Ensembl" id="ENSPMEP00000020647.1"/>
    </source>
</evidence>
<dbReference type="GO" id="GO:0008270">
    <property type="term" value="F:zinc ion binding"/>
    <property type="evidence" value="ECO:0007669"/>
    <property type="project" value="UniProtKB-KW"/>
</dbReference>
<accession>A0A3B3XZW4</accession>
<feature type="domain" description="C2H2-type" evidence="9">
    <location>
        <begin position="145"/>
        <end position="167"/>
    </location>
</feature>
<dbReference type="InterPro" id="IPR013087">
    <property type="entry name" value="Znf_C2H2_type"/>
</dbReference>
<evidence type="ECO:0000256" key="1">
    <source>
        <dbReference type="ARBA" id="ARBA00005842"/>
    </source>
</evidence>
<evidence type="ECO:0000259" key="9">
    <source>
        <dbReference type="PROSITE" id="PS00028"/>
    </source>
</evidence>
<dbReference type="InterPro" id="IPR036236">
    <property type="entry name" value="Znf_C2H2_sf"/>
</dbReference>
<keyword evidence="11" id="KW-1185">Reference proteome</keyword>
<dbReference type="GO" id="GO:0005739">
    <property type="term" value="C:mitochondrion"/>
    <property type="evidence" value="ECO:0007669"/>
    <property type="project" value="TreeGrafter"/>
</dbReference>
<reference evidence="10" key="2">
    <citation type="submission" date="2025-09" db="UniProtKB">
        <authorList>
            <consortium name="Ensembl"/>
        </authorList>
    </citation>
    <scope>IDENTIFICATION</scope>
</reference>
<proteinExistence type="inferred from homology"/>
<feature type="region of interest" description="Disordered" evidence="8">
    <location>
        <begin position="124"/>
        <end position="143"/>
    </location>
</feature>
<evidence type="ECO:0000256" key="3">
    <source>
        <dbReference type="ARBA" id="ARBA00022723"/>
    </source>
</evidence>
<evidence type="ECO:0000256" key="2">
    <source>
        <dbReference type="ARBA" id="ARBA00022679"/>
    </source>
</evidence>
<dbReference type="Gene3D" id="3.40.50.300">
    <property type="entry name" value="P-loop containing nucleotide triphosphate hydrolases"/>
    <property type="match status" value="1"/>
</dbReference>
<dbReference type="GO" id="GO:0005524">
    <property type="term" value="F:ATP binding"/>
    <property type="evidence" value="ECO:0007669"/>
    <property type="project" value="UniProtKB-KW"/>
</dbReference>
<dbReference type="PROSITE" id="PS00028">
    <property type="entry name" value="ZINC_FINGER_C2H2_1"/>
    <property type="match status" value="1"/>
</dbReference>
<dbReference type="GO" id="GO:0052381">
    <property type="term" value="F:tRNA dimethylallyltransferase activity"/>
    <property type="evidence" value="ECO:0007669"/>
    <property type="project" value="TreeGrafter"/>
</dbReference>
<keyword evidence="6" id="KW-0862">Zinc</keyword>
<feature type="compositionally biased region" description="Basic residues" evidence="8">
    <location>
        <begin position="162"/>
        <end position="176"/>
    </location>
</feature>
<dbReference type="InterPro" id="IPR022755">
    <property type="entry name" value="Znf_C2H2_jaz"/>
</dbReference>
<dbReference type="AlphaFoldDB" id="A0A3B3XZW4"/>
<evidence type="ECO:0000256" key="8">
    <source>
        <dbReference type="SAM" id="MobiDB-lite"/>
    </source>
</evidence>